<dbReference type="Gene3D" id="1.20.1050.10">
    <property type="match status" value="1"/>
</dbReference>
<dbReference type="EMBL" id="CP032702">
    <property type="protein sequence ID" value="QDY41819.1"/>
    <property type="molecule type" value="Genomic_DNA"/>
</dbReference>
<dbReference type="InterPro" id="IPR004046">
    <property type="entry name" value="GST_C"/>
</dbReference>
<dbReference type="Pfam" id="PF02798">
    <property type="entry name" value="GST_N"/>
    <property type="match status" value="1"/>
</dbReference>
<dbReference type="InterPro" id="IPR040079">
    <property type="entry name" value="Glutathione_S-Trfase"/>
</dbReference>
<dbReference type="PROSITE" id="PS50405">
    <property type="entry name" value="GST_CTER"/>
    <property type="match status" value="1"/>
</dbReference>
<organism evidence="4 5">
    <name type="scientific">Candidatus Pantoea soli</name>
    <dbReference type="NCBI Taxonomy" id="3098669"/>
    <lineage>
        <taxon>Bacteria</taxon>
        <taxon>Pseudomonadati</taxon>
        <taxon>Pseudomonadota</taxon>
        <taxon>Gammaproteobacteria</taxon>
        <taxon>Enterobacterales</taxon>
        <taxon>Erwiniaceae</taxon>
        <taxon>Pantoea</taxon>
    </lineage>
</organism>
<comment type="similarity">
    <text evidence="1">Belongs to the GST superfamily.</text>
</comment>
<keyword evidence="4" id="KW-0808">Transferase</keyword>
<dbReference type="CDD" id="cd03057">
    <property type="entry name" value="GST_N_Beta"/>
    <property type="match status" value="1"/>
</dbReference>
<dbReference type="Pfam" id="PF00043">
    <property type="entry name" value="GST_C"/>
    <property type="match status" value="1"/>
</dbReference>
<dbReference type="InterPro" id="IPR004045">
    <property type="entry name" value="Glutathione_S-Trfase_N"/>
</dbReference>
<evidence type="ECO:0000259" key="2">
    <source>
        <dbReference type="PROSITE" id="PS50404"/>
    </source>
</evidence>
<dbReference type="SUPFAM" id="SSF52833">
    <property type="entry name" value="Thioredoxin-like"/>
    <property type="match status" value="1"/>
</dbReference>
<evidence type="ECO:0000313" key="5">
    <source>
        <dbReference type="Proteomes" id="UP000319411"/>
    </source>
</evidence>
<dbReference type="OrthoDB" id="8772754at2"/>
<dbReference type="PANTHER" id="PTHR44051">
    <property type="entry name" value="GLUTATHIONE S-TRANSFERASE-RELATED"/>
    <property type="match status" value="1"/>
</dbReference>
<accession>A0A518XCA4</accession>
<dbReference type="InterPro" id="IPR036282">
    <property type="entry name" value="Glutathione-S-Trfase_C_sf"/>
</dbReference>
<name>A0A518XCA4_9GAMM</name>
<reference evidence="4 5" key="1">
    <citation type="submission" date="2018-10" db="EMBL/GenBank/DDBJ databases">
        <title>Genome Sequencing of Pantoea dispersa DSM 32899.</title>
        <authorList>
            <person name="Nawrath M."/>
            <person name="Ottenheim C."/>
            <person name="Wilm A."/>
            <person name="Zimmermann W."/>
            <person name="Wu J.C."/>
        </authorList>
    </citation>
    <scope>NUCLEOTIDE SEQUENCE [LARGE SCALE GENOMIC DNA]</scope>
    <source>
        <strain evidence="4 5">DSM 32899</strain>
    </source>
</reference>
<evidence type="ECO:0000313" key="4">
    <source>
        <dbReference type="EMBL" id="QDY41819.1"/>
    </source>
</evidence>
<dbReference type="KEGG" id="pdis:D8B20_07885"/>
<dbReference type="AlphaFoldDB" id="A0A518XCA4"/>
<dbReference type="InterPro" id="IPR010987">
    <property type="entry name" value="Glutathione-S-Trfase_C-like"/>
</dbReference>
<dbReference type="SFLD" id="SFLDG01150">
    <property type="entry name" value="Main.1:_Beta-like"/>
    <property type="match status" value="1"/>
</dbReference>
<dbReference type="SUPFAM" id="SSF47616">
    <property type="entry name" value="GST C-terminal domain-like"/>
    <property type="match status" value="1"/>
</dbReference>
<dbReference type="CDD" id="cd03188">
    <property type="entry name" value="GST_C_Beta"/>
    <property type="match status" value="1"/>
</dbReference>
<feature type="domain" description="GST C-terminal" evidence="3">
    <location>
        <begin position="88"/>
        <end position="202"/>
    </location>
</feature>
<dbReference type="PANTHER" id="PTHR44051:SF8">
    <property type="entry name" value="GLUTATHIONE S-TRANSFERASE GSTA"/>
    <property type="match status" value="1"/>
</dbReference>
<dbReference type="PROSITE" id="PS50404">
    <property type="entry name" value="GST_NTER"/>
    <property type="match status" value="1"/>
</dbReference>
<dbReference type="SFLD" id="SFLDG00358">
    <property type="entry name" value="Main_(cytGST)"/>
    <property type="match status" value="1"/>
</dbReference>
<protein>
    <submittedName>
        <fullName evidence="4">Glutathione transferase GstA</fullName>
    </submittedName>
</protein>
<dbReference type="Proteomes" id="UP000319411">
    <property type="component" value="Chromosome"/>
</dbReference>
<sequence length="202" mass="22858">MMKLYCKPGACSLSPHIVARECGLDFTQVNVDLQKKVTEQGEDYWQINPKGQVPALQFDDGTLLTEGVAIVQYLADLKPDRNLLAPTGSLTRYHTLEWLSFISSELHKTFSPLFRPDTPEAYKTIVRAQLEKKYRLVDAALQDKQWLMGLRFTVADAYLFVVTRWAKAIRLDLDGLEALESWFNRVAERPAVQAALQAEGLA</sequence>
<proteinExistence type="inferred from homology"/>
<evidence type="ECO:0000256" key="1">
    <source>
        <dbReference type="RuleBase" id="RU003494"/>
    </source>
</evidence>
<feature type="domain" description="GST N-terminal" evidence="2">
    <location>
        <begin position="1"/>
        <end position="82"/>
    </location>
</feature>
<dbReference type="SFLD" id="SFLDS00019">
    <property type="entry name" value="Glutathione_Transferase_(cytos"/>
    <property type="match status" value="1"/>
</dbReference>
<dbReference type="InterPro" id="IPR036249">
    <property type="entry name" value="Thioredoxin-like_sf"/>
</dbReference>
<evidence type="ECO:0000259" key="3">
    <source>
        <dbReference type="PROSITE" id="PS50405"/>
    </source>
</evidence>
<keyword evidence="5" id="KW-1185">Reference proteome</keyword>
<dbReference type="Gene3D" id="3.40.30.10">
    <property type="entry name" value="Glutaredoxin"/>
    <property type="match status" value="1"/>
</dbReference>
<dbReference type="GO" id="GO:0016740">
    <property type="term" value="F:transferase activity"/>
    <property type="evidence" value="ECO:0007669"/>
    <property type="project" value="UniProtKB-KW"/>
</dbReference>
<gene>
    <name evidence="4" type="primary">gstA</name>
    <name evidence="4" type="ORF">D8B20_07885</name>
</gene>
<dbReference type="NCBIfam" id="NF007831">
    <property type="entry name" value="PRK10542.1"/>
    <property type="match status" value="1"/>
</dbReference>